<proteinExistence type="predicted"/>
<evidence type="ECO:0000313" key="2">
    <source>
        <dbReference type="EnsemblProtists" id="EOD04358"/>
    </source>
</evidence>
<evidence type="ECO:0000256" key="1">
    <source>
        <dbReference type="ARBA" id="ARBA00001962"/>
    </source>
</evidence>
<dbReference type="InterPro" id="IPR008775">
    <property type="entry name" value="Phytyl_CoA_dOase-like"/>
</dbReference>
<dbReference type="Proteomes" id="UP000013827">
    <property type="component" value="Unassembled WGS sequence"/>
</dbReference>
<dbReference type="SUPFAM" id="SSF51197">
    <property type="entry name" value="Clavaminate synthase-like"/>
    <property type="match status" value="1"/>
</dbReference>
<evidence type="ECO:0000313" key="3">
    <source>
        <dbReference type="Proteomes" id="UP000013827"/>
    </source>
</evidence>
<dbReference type="Pfam" id="PF05721">
    <property type="entry name" value="PhyH"/>
    <property type="match status" value="1"/>
</dbReference>
<dbReference type="HOGENOM" id="CLU_817444_0_0_1"/>
<dbReference type="KEGG" id="ehx:EMIHUDRAFT_439184"/>
<keyword evidence="3" id="KW-1185">Reference proteome</keyword>
<reference evidence="3" key="1">
    <citation type="journal article" date="2013" name="Nature">
        <title>Pan genome of the phytoplankton Emiliania underpins its global distribution.</title>
        <authorList>
            <person name="Read B.A."/>
            <person name="Kegel J."/>
            <person name="Klute M.J."/>
            <person name="Kuo A."/>
            <person name="Lefebvre S.C."/>
            <person name="Maumus F."/>
            <person name="Mayer C."/>
            <person name="Miller J."/>
            <person name="Monier A."/>
            <person name="Salamov A."/>
            <person name="Young J."/>
            <person name="Aguilar M."/>
            <person name="Claverie J.M."/>
            <person name="Frickenhaus S."/>
            <person name="Gonzalez K."/>
            <person name="Herman E.K."/>
            <person name="Lin Y.C."/>
            <person name="Napier J."/>
            <person name="Ogata H."/>
            <person name="Sarno A.F."/>
            <person name="Shmutz J."/>
            <person name="Schroeder D."/>
            <person name="de Vargas C."/>
            <person name="Verret F."/>
            <person name="von Dassow P."/>
            <person name="Valentin K."/>
            <person name="Van de Peer Y."/>
            <person name="Wheeler G."/>
            <person name="Dacks J.B."/>
            <person name="Delwiche C.F."/>
            <person name="Dyhrman S.T."/>
            <person name="Glockner G."/>
            <person name="John U."/>
            <person name="Richards T."/>
            <person name="Worden A.Z."/>
            <person name="Zhang X."/>
            <person name="Grigoriev I.V."/>
            <person name="Allen A.E."/>
            <person name="Bidle K."/>
            <person name="Borodovsky M."/>
            <person name="Bowler C."/>
            <person name="Brownlee C."/>
            <person name="Cock J.M."/>
            <person name="Elias M."/>
            <person name="Gladyshev V.N."/>
            <person name="Groth M."/>
            <person name="Guda C."/>
            <person name="Hadaegh A."/>
            <person name="Iglesias-Rodriguez M.D."/>
            <person name="Jenkins J."/>
            <person name="Jones B.M."/>
            <person name="Lawson T."/>
            <person name="Leese F."/>
            <person name="Lindquist E."/>
            <person name="Lobanov A."/>
            <person name="Lomsadze A."/>
            <person name="Malik S.B."/>
            <person name="Marsh M.E."/>
            <person name="Mackinder L."/>
            <person name="Mock T."/>
            <person name="Mueller-Roeber B."/>
            <person name="Pagarete A."/>
            <person name="Parker M."/>
            <person name="Probert I."/>
            <person name="Quesneville H."/>
            <person name="Raines C."/>
            <person name="Rensing S.A."/>
            <person name="Riano-Pachon D.M."/>
            <person name="Richier S."/>
            <person name="Rokitta S."/>
            <person name="Shiraiwa Y."/>
            <person name="Soanes D.M."/>
            <person name="van der Giezen M."/>
            <person name="Wahlund T.M."/>
            <person name="Williams B."/>
            <person name="Wilson W."/>
            <person name="Wolfe G."/>
            <person name="Wurch L.L."/>
        </authorList>
    </citation>
    <scope>NUCLEOTIDE SEQUENCE</scope>
</reference>
<dbReference type="OMA" id="GHNGDYW"/>
<dbReference type="PANTHER" id="PTHR20883:SF48">
    <property type="entry name" value="ECTOINE DIOXYGENASE"/>
    <property type="match status" value="1"/>
</dbReference>
<dbReference type="AlphaFoldDB" id="A0A0D3HZC3"/>
<name>A0A0D3HZC3_EMIH1</name>
<evidence type="ECO:0008006" key="4">
    <source>
        <dbReference type="Google" id="ProtNLM"/>
    </source>
</evidence>
<accession>A0A0D3HZC3</accession>
<sequence>MQGPCTLAAAAALAAGYLLYKRHKRMRAPVMELPRLDGKTCTPSEVCALLRSHGVVVIDEAVPGEVMDRVVAELDGVGGTFVGGKHSFAGHHTRRNAAKPLGESTTVQELAVHPTALGGGEALLGPWCKKVCLGTCSCISVEPHGALGDDEPCGSQVLHRDDSMWGASSWRWLPQTPLEGRPQLSVSCMWAVADFTAGNGATRFLPGSHTWYRDGDGYGEAELPPGVSDAAHAVQAAMRKGSCVLWAGGTLHGASGQRKGNTASRRGLLFIYNLGYLKPEHNFHWSMPHEVMMTFGERLLDLIGYTGANAVDHPWYRGPVYTQPYLGGGRGSTAGDGVQF</sequence>
<dbReference type="EnsemblProtists" id="EOD04358">
    <property type="protein sequence ID" value="EOD04358"/>
    <property type="gene ID" value="EMIHUDRAFT_439184"/>
</dbReference>
<dbReference type="Gene3D" id="2.60.120.620">
    <property type="entry name" value="q2cbj1_9rhob like domain"/>
    <property type="match status" value="1"/>
</dbReference>
<dbReference type="GeneID" id="17250572"/>
<dbReference type="PANTHER" id="PTHR20883">
    <property type="entry name" value="PHYTANOYL-COA DIOXYGENASE DOMAIN CONTAINING 1"/>
    <property type="match status" value="1"/>
</dbReference>
<dbReference type="GO" id="GO:0046872">
    <property type="term" value="F:metal ion binding"/>
    <property type="evidence" value="ECO:0007669"/>
    <property type="project" value="UniProtKB-ARBA"/>
</dbReference>
<dbReference type="RefSeq" id="XP_005756787.1">
    <property type="nucleotide sequence ID" value="XM_005756730.1"/>
</dbReference>
<protein>
    <recommendedName>
        <fullName evidence="4">Phytanoyl-CoA dioxygenase</fullName>
    </recommendedName>
</protein>
<organism evidence="2 3">
    <name type="scientific">Emiliania huxleyi (strain CCMP1516)</name>
    <dbReference type="NCBI Taxonomy" id="280463"/>
    <lineage>
        <taxon>Eukaryota</taxon>
        <taxon>Haptista</taxon>
        <taxon>Haptophyta</taxon>
        <taxon>Prymnesiophyceae</taxon>
        <taxon>Isochrysidales</taxon>
        <taxon>Noelaerhabdaceae</taxon>
        <taxon>Emiliania</taxon>
    </lineage>
</organism>
<dbReference type="PaxDb" id="2903-EOD04358"/>
<comment type="cofactor">
    <cofactor evidence="1">
        <name>Fe cation</name>
        <dbReference type="ChEBI" id="CHEBI:24875"/>
    </cofactor>
</comment>
<dbReference type="GO" id="GO:0016491">
    <property type="term" value="F:oxidoreductase activity"/>
    <property type="evidence" value="ECO:0007669"/>
    <property type="project" value="UniProtKB-ARBA"/>
</dbReference>
<reference evidence="2" key="2">
    <citation type="submission" date="2024-10" db="UniProtKB">
        <authorList>
            <consortium name="EnsemblProtists"/>
        </authorList>
    </citation>
    <scope>IDENTIFICATION</scope>
</reference>